<evidence type="ECO:0000313" key="4">
    <source>
        <dbReference type="Proteomes" id="UP000789901"/>
    </source>
</evidence>
<proteinExistence type="predicted"/>
<feature type="non-terminal residue" evidence="3">
    <location>
        <position position="1"/>
    </location>
</feature>
<accession>A0ABN7XMU2</accession>
<gene>
    <name evidence="3" type="ORF">GMARGA_LOCUS44509</name>
</gene>
<keyword evidence="4" id="KW-1185">Reference proteome</keyword>
<dbReference type="Proteomes" id="UP000789901">
    <property type="component" value="Unassembled WGS sequence"/>
</dbReference>
<feature type="region of interest" description="Disordered" evidence="1">
    <location>
        <begin position="78"/>
        <end position="98"/>
    </location>
</feature>
<protein>
    <submittedName>
        <fullName evidence="3">27509_t:CDS:1</fullName>
    </submittedName>
</protein>
<organism evidence="3 4">
    <name type="scientific">Gigaspora margarita</name>
    <dbReference type="NCBI Taxonomy" id="4874"/>
    <lineage>
        <taxon>Eukaryota</taxon>
        <taxon>Fungi</taxon>
        <taxon>Fungi incertae sedis</taxon>
        <taxon>Mucoromycota</taxon>
        <taxon>Glomeromycotina</taxon>
        <taxon>Glomeromycetes</taxon>
        <taxon>Diversisporales</taxon>
        <taxon>Gigasporaceae</taxon>
        <taxon>Gigaspora</taxon>
    </lineage>
</organism>
<evidence type="ECO:0000313" key="3">
    <source>
        <dbReference type="EMBL" id="CAG8855688.1"/>
    </source>
</evidence>
<sequence length="98" mass="11216">GLTSICQPLDVAINKPFKDYLRKEWLIWMSKGGAGKTPKGNLRRARISDVCTWIKRSWERISEEIIIKSFKTCRIVDESGDESDDLGDESDDLEIIDL</sequence>
<feature type="non-terminal residue" evidence="3">
    <location>
        <position position="98"/>
    </location>
</feature>
<dbReference type="Pfam" id="PF03184">
    <property type="entry name" value="DDE_1"/>
    <property type="match status" value="1"/>
</dbReference>
<dbReference type="InterPro" id="IPR004875">
    <property type="entry name" value="DDE_SF_endonuclease_dom"/>
</dbReference>
<evidence type="ECO:0000256" key="1">
    <source>
        <dbReference type="SAM" id="MobiDB-lite"/>
    </source>
</evidence>
<reference evidence="3 4" key="1">
    <citation type="submission" date="2021-06" db="EMBL/GenBank/DDBJ databases">
        <authorList>
            <person name="Kallberg Y."/>
            <person name="Tangrot J."/>
            <person name="Rosling A."/>
        </authorList>
    </citation>
    <scope>NUCLEOTIDE SEQUENCE [LARGE SCALE GENOMIC DNA]</scope>
    <source>
        <strain evidence="3 4">120-4 pot B 10/14</strain>
    </source>
</reference>
<dbReference type="EMBL" id="CAJVQB010152045">
    <property type="protein sequence ID" value="CAG8855688.1"/>
    <property type="molecule type" value="Genomic_DNA"/>
</dbReference>
<feature type="domain" description="DDE-1" evidence="2">
    <location>
        <begin position="2"/>
        <end position="70"/>
    </location>
</feature>
<name>A0ABN7XMU2_GIGMA</name>
<evidence type="ECO:0000259" key="2">
    <source>
        <dbReference type="Pfam" id="PF03184"/>
    </source>
</evidence>
<comment type="caution">
    <text evidence="3">The sequence shown here is derived from an EMBL/GenBank/DDBJ whole genome shotgun (WGS) entry which is preliminary data.</text>
</comment>